<dbReference type="SUPFAM" id="SSF50129">
    <property type="entry name" value="GroES-like"/>
    <property type="match status" value="1"/>
</dbReference>
<comment type="cofactor">
    <cofactor evidence="4">
        <name>Zn(2+)</name>
        <dbReference type="ChEBI" id="CHEBI:29105"/>
    </cofactor>
</comment>
<dbReference type="PANTHER" id="PTHR43401">
    <property type="entry name" value="L-THREONINE 3-DEHYDROGENASE"/>
    <property type="match status" value="1"/>
</dbReference>
<accession>A0AAE4ZBS6</accession>
<dbReference type="SUPFAM" id="SSF51735">
    <property type="entry name" value="NAD(P)-binding Rossmann-fold domains"/>
    <property type="match status" value="1"/>
</dbReference>
<keyword evidence="2 4" id="KW-0862">Zinc</keyword>
<keyword evidence="1 4" id="KW-0479">Metal-binding</keyword>
<dbReference type="EMBL" id="JAACAK010000080">
    <property type="protein sequence ID" value="NIR75416.1"/>
    <property type="molecule type" value="Genomic_DNA"/>
</dbReference>
<feature type="domain" description="Alcohol dehydrogenase-like N-terminal" evidence="6">
    <location>
        <begin position="30"/>
        <end position="130"/>
    </location>
</feature>
<dbReference type="GO" id="GO:0016491">
    <property type="term" value="F:oxidoreductase activity"/>
    <property type="evidence" value="ECO:0007669"/>
    <property type="project" value="UniProtKB-KW"/>
</dbReference>
<dbReference type="InterPro" id="IPR036291">
    <property type="entry name" value="NAD(P)-bd_dom_sf"/>
</dbReference>
<feature type="domain" description="Alcohol dehydrogenase-like C-terminal" evidence="5">
    <location>
        <begin position="179"/>
        <end position="308"/>
    </location>
</feature>
<dbReference type="PROSITE" id="PS00059">
    <property type="entry name" value="ADH_ZINC"/>
    <property type="match status" value="1"/>
</dbReference>
<dbReference type="Pfam" id="PF08240">
    <property type="entry name" value="ADH_N"/>
    <property type="match status" value="1"/>
</dbReference>
<dbReference type="InterPro" id="IPR050129">
    <property type="entry name" value="Zn_alcohol_dh"/>
</dbReference>
<gene>
    <name evidence="7" type="ORF">GWO12_09960</name>
</gene>
<evidence type="ECO:0000313" key="7">
    <source>
        <dbReference type="EMBL" id="NIR75416.1"/>
    </source>
</evidence>
<proteinExistence type="inferred from homology"/>
<dbReference type="AlphaFoldDB" id="A0AAE4ZBS6"/>
<dbReference type="Proteomes" id="UP000702544">
    <property type="component" value="Unassembled WGS sequence"/>
</dbReference>
<dbReference type="InterPro" id="IPR011032">
    <property type="entry name" value="GroES-like_sf"/>
</dbReference>
<evidence type="ECO:0000313" key="8">
    <source>
        <dbReference type="Proteomes" id="UP000702544"/>
    </source>
</evidence>
<organism evidence="7 8">
    <name type="scientific">Candidatus Kutchimonas denitrificans</name>
    <dbReference type="NCBI Taxonomy" id="3056748"/>
    <lineage>
        <taxon>Bacteria</taxon>
        <taxon>Pseudomonadati</taxon>
        <taxon>Gemmatimonadota</taxon>
        <taxon>Gemmatimonadia</taxon>
        <taxon>Candidatus Palauibacterales</taxon>
        <taxon>Candidatus Palauibacteraceae</taxon>
        <taxon>Candidatus Kutchimonas</taxon>
    </lineage>
</organism>
<protein>
    <submittedName>
        <fullName evidence="7">Alcohol dehydrogenase catalytic domain-containing protein</fullName>
    </submittedName>
</protein>
<evidence type="ECO:0000256" key="4">
    <source>
        <dbReference type="RuleBase" id="RU361277"/>
    </source>
</evidence>
<dbReference type="Gene3D" id="3.40.50.720">
    <property type="entry name" value="NAD(P)-binding Rossmann-like Domain"/>
    <property type="match status" value="1"/>
</dbReference>
<evidence type="ECO:0000256" key="2">
    <source>
        <dbReference type="ARBA" id="ARBA00022833"/>
    </source>
</evidence>
<comment type="caution">
    <text evidence="7">The sequence shown here is derived from an EMBL/GenBank/DDBJ whole genome shotgun (WGS) entry which is preliminary data.</text>
</comment>
<evidence type="ECO:0000259" key="5">
    <source>
        <dbReference type="Pfam" id="PF00107"/>
    </source>
</evidence>
<dbReference type="InterPro" id="IPR013149">
    <property type="entry name" value="ADH-like_C"/>
</dbReference>
<evidence type="ECO:0000256" key="1">
    <source>
        <dbReference type="ARBA" id="ARBA00022723"/>
    </source>
</evidence>
<comment type="similarity">
    <text evidence="4">Belongs to the zinc-containing alcohol dehydrogenase family.</text>
</comment>
<dbReference type="GO" id="GO:0008270">
    <property type="term" value="F:zinc ion binding"/>
    <property type="evidence" value="ECO:0007669"/>
    <property type="project" value="InterPro"/>
</dbReference>
<dbReference type="Gene3D" id="3.90.180.10">
    <property type="entry name" value="Medium-chain alcohol dehydrogenases, catalytic domain"/>
    <property type="match status" value="1"/>
</dbReference>
<evidence type="ECO:0000259" key="6">
    <source>
        <dbReference type="Pfam" id="PF08240"/>
    </source>
</evidence>
<name>A0AAE4ZBS6_9BACT</name>
<sequence length="346" mass="37255">MSERKNARVYHLDRPGELRLVESPIPEPADGELVARVSVALTCGTDVKTYRRGHARLKVPGLLGHEFAGVVEHIGPGVRNFTAGDRIVAMPTAPCGDCVYCLRGAENLCLHLFEDMTLGAYGEYVLIPRHIANRNTYRIPDGTPDLQAAFLEPLACTVHGADLVDIGGDRTVLFIGDGPIALLFAQVARLRGAGRVLLAGRHAERLALARQVGVDHVIGGDAGTAGTVAELTDGLGPDVVVECVGRPDAWEEAVSLVRRGGEVLMFGGCERGSTVALDTERLHYDEITLKGGFHFTPDSVRRAWELMQGGALALEPLVTHRMSLDELPQALELMSRREAVKVAIVP</sequence>
<keyword evidence="3" id="KW-0560">Oxidoreductase</keyword>
<dbReference type="InterPro" id="IPR013154">
    <property type="entry name" value="ADH-like_N"/>
</dbReference>
<dbReference type="InterPro" id="IPR002328">
    <property type="entry name" value="ADH_Zn_CS"/>
</dbReference>
<dbReference type="Pfam" id="PF00107">
    <property type="entry name" value="ADH_zinc_N"/>
    <property type="match status" value="1"/>
</dbReference>
<evidence type="ECO:0000256" key="3">
    <source>
        <dbReference type="ARBA" id="ARBA00023002"/>
    </source>
</evidence>
<reference evidence="7 8" key="1">
    <citation type="submission" date="2020-01" db="EMBL/GenBank/DDBJ databases">
        <title>Genomes assembled from Gulf of Kutch pelagic sediment metagenomes.</title>
        <authorList>
            <person name="Chandrashekar M."/>
            <person name="Mahajan M.S."/>
            <person name="Dave K.J."/>
            <person name="Vatsa P."/>
            <person name="Nathani N.M."/>
        </authorList>
    </citation>
    <scope>NUCLEOTIDE SEQUENCE [LARGE SCALE GENOMIC DNA]</scope>
    <source>
        <strain evidence="7">KS3-K002</strain>
    </source>
</reference>
<dbReference type="PANTHER" id="PTHR43401:SF2">
    <property type="entry name" value="L-THREONINE 3-DEHYDROGENASE"/>
    <property type="match status" value="1"/>
</dbReference>